<dbReference type="RefSeq" id="XP_075099045.1">
    <property type="nucleotide sequence ID" value="XM_075242944.1"/>
</dbReference>
<organism evidence="1 2">
    <name type="scientific">Nicotiana tabacum</name>
    <name type="common">Common tobacco</name>
    <dbReference type="NCBI Taxonomy" id="4097"/>
    <lineage>
        <taxon>Eukaryota</taxon>
        <taxon>Viridiplantae</taxon>
        <taxon>Streptophyta</taxon>
        <taxon>Embryophyta</taxon>
        <taxon>Tracheophyta</taxon>
        <taxon>Spermatophyta</taxon>
        <taxon>Magnoliopsida</taxon>
        <taxon>eudicotyledons</taxon>
        <taxon>Gunneridae</taxon>
        <taxon>Pentapetalae</taxon>
        <taxon>asterids</taxon>
        <taxon>lamiids</taxon>
        <taxon>Solanales</taxon>
        <taxon>Solanaceae</taxon>
        <taxon>Nicotianoideae</taxon>
        <taxon>Nicotianeae</taxon>
        <taxon>Nicotiana</taxon>
    </lineage>
</organism>
<evidence type="ECO:0000313" key="2">
    <source>
        <dbReference type="RefSeq" id="XP_075099045.1"/>
    </source>
</evidence>
<keyword evidence="1" id="KW-1185">Reference proteome</keyword>
<reference evidence="2" key="2">
    <citation type="submission" date="2025-08" db="UniProtKB">
        <authorList>
            <consortium name="RefSeq"/>
        </authorList>
    </citation>
    <scope>IDENTIFICATION</scope>
    <source>
        <tissue evidence="2">Leaf</tissue>
    </source>
</reference>
<accession>A0AC58TPB7</accession>
<reference evidence="1" key="1">
    <citation type="journal article" date="2014" name="Nat. Commun.">
        <title>The tobacco genome sequence and its comparison with those of tomato and potato.</title>
        <authorList>
            <person name="Sierro N."/>
            <person name="Battey J.N."/>
            <person name="Ouadi S."/>
            <person name="Bakaher N."/>
            <person name="Bovet L."/>
            <person name="Willig A."/>
            <person name="Goepfert S."/>
            <person name="Peitsch M.C."/>
            <person name="Ivanov N.V."/>
        </authorList>
    </citation>
    <scope>NUCLEOTIDE SEQUENCE [LARGE SCALE GENOMIC DNA]</scope>
</reference>
<name>A0AC58TPB7_TOBAC</name>
<dbReference type="Proteomes" id="UP000790787">
    <property type="component" value="Chromosome 22"/>
</dbReference>
<gene>
    <name evidence="2" type="primary">LOC142175934</name>
</gene>
<proteinExistence type="predicted"/>
<evidence type="ECO:0000313" key="1">
    <source>
        <dbReference type="Proteomes" id="UP000790787"/>
    </source>
</evidence>
<protein>
    <submittedName>
        <fullName evidence="2">Uncharacterized protein LOC142175934</fullName>
    </submittedName>
</protein>
<sequence length="388" mass="43778">MAEELEKLTGRVQNIEGGKGIEGLNYGDLCIQPDVELPKGYKLHKFEMFDGTGDPKVHLRTYCDKLIGVGKDERIRMKLFMRSLTGDALSCAGDNVLAAVLKRMEEMENENKSLKEQMKEHQERVDKIPGAPKLLPKRDAGRFVEQPYREEAAPHAIPKIFKMPPYLRIYDGMTDPEDHVTHYITAVKDNDLNKEQVSSILLKTIEVVYALEKLGTKVKWPPKMRSDPSTRKFDALCEFHQEHGHKIEDCQTLRLEVANLLQQGHLKELLSEKGRNTLGRGRECPGPPKLPSPACTINMIIGGSEDASINGIKFIATHKLKRSITHERYDRLEKSIILNESDTDSLTFPHNDALVITLRILDTDVRRIMVDDGSGACIIHPRVLADAT</sequence>